<sequence>MRKLASLLPCPTAIRVAESMVNLGSLWLEQTIERLPFLDMEQITNVVKLKMEIHNFRSSTSLVLLNPEKYAESKPPTAALPQQRDCNPPAILGSFESRVLSATTSEKAIHAELITNETTVAGIFRSGLESKSPQN</sequence>
<dbReference type="Proteomes" id="UP000693970">
    <property type="component" value="Unassembled WGS sequence"/>
</dbReference>
<organism evidence="1 2">
    <name type="scientific">Nitzschia inconspicua</name>
    <dbReference type="NCBI Taxonomy" id="303405"/>
    <lineage>
        <taxon>Eukaryota</taxon>
        <taxon>Sar</taxon>
        <taxon>Stramenopiles</taxon>
        <taxon>Ochrophyta</taxon>
        <taxon>Bacillariophyta</taxon>
        <taxon>Bacillariophyceae</taxon>
        <taxon>Bacillariophycidae</taxon>
        <taxon>Bacillariales</taxon>
        <taxon>Bacillariaceae</taxon>
        <taxon>Nitzschia</taxon>
    </lineage>
</organism>
<protein>
    <submittedName>
        <fullName evidence="1">Uncharacterized protein</fullName>
    </submittedName>
</protein>
<proteinExistence type="predicted"/>
<keyword evidence="2" id="KW-1185">Reference proteome</keyword>
<dbReference type="AlphaFoldDB" id="A0A9K3LH62"/>
<evidence type="ECO:0000313" key="2">
    <source>
        <dbReference type="Proteomes" id="UP000693970"/>
    </source>
</evidence>
<gene>
    <name evidence="1" type="ORF">IV203_025228</name>
</gene>
<dbReference type="EMBL" id="JAGRRH010000011">
    <property type="protein sequence ID" value="KAG7362344.1"/>
    <property type="molecule type" value="Genomic_DNA"/>
</dbReference>
<reference evidence="1" key="2">
    <citation type="submission" date="2021-04" db="EMBL/GenBank/DDBJ databases">
        <authorList>
            <person name="Podell S."/>
        </authorList>
    </citation>
    <scope>NUCLEOTIDE SEQUENCE</scope>
    <source>
        <strain evidence="1">Hildebrandi</strain>
    </source>
</reference>
<accession>A0A9K3LH62</accession>
<reference evidence="1" key="1">
    <citation type="journal article" date="2021" name="Sci. Rep.">
        <title>Diploid genomic architecture of Nitzschia inconspicua, an elite biomass production diatom.</title>
        <authorList>
            <person name="Oliver A."/>
            <person name="Podell S."/>
            <person name="Pinowska A."/>
            <person name="Traller J.C."/>
            <person name="Smith S.R."/>
            <person name="McClure R."/>
            <person name="Beliaev A."/>
            <person name="Bohutskyi P."/>
            <person name="Hill E.A."/>
            <person name="Rabines A."/>
            <person name="Zheng H."/>
            <person name="Allen L.Z."/>
            <person name="Kuo A."/>
            <person name="Grigoriev I.V."/>
            <person name="Allen A.E."/>
            <person name="Hazlebeck D."/>
            <person name="Allen E.E."/>
        </authorList>
    </citation>
    <scope>NUCLEOTIDE SEQUENCE</scope>
    <source>
        <strain evidence="1">Hildebrandi</strain>
    </source>
</reference>
<comment type="caution">
    <text evidence="1">The sequence shown here is derived from an EMBL/GenBank/DDBJ whole genome shotgun (WGS) entry which is preliminary data.</text>
</comment>
<evidence type="ECO:0000313" key="1">
    <source>
        <dbReference type="EMBL" id="KAG7362344.1"/>
    </source>
</evidence>
<name>A0A9K3LH62_9STRA</name>